<gene>
    <name evidence="5" type="ORF">Hamer_G022948</name>
</gene>
<dbReference type="InterPro" id="IPR013868">
    <property type="entry name" value="Cut8/Sts1_fam"/>
</dbReference>
<sequence length="354" mass="40012">MAEGVAGGGGGEPVAHRTRGALEEIPRPATITLRHTQLGNLDNGPTWSATINLPSSYLSPTPSPDELVIRGRGRRSLPLEWSPIPIESPIKRTEKTPIKRSPGKGMIVLRSSPRKRLQLNDTPPRDLLDHRRKMMQMSPIMKKCRSLTVSPVQSPPEVAIKGLSQNQLVDVLNHVLTQHPELKGRRVEDHQEMEGWSAGHTRDEISDILPQPDLKQMEEKLNQQKKCIFKALPVSRLASKTDSPAYNKAGPHLINFKQCGQLVEAEQWVSLVDYTLLAWSYVRATPLWDSHHHNNCRRLCFKTLAQHCLQGLTKLQWTQDQLENLLKKLEQCSSDHEEMDQCIQHVQTVLSNQQ</sequence>
<evidence type="ECO:0000256" key="4">
    <source>
        <dbReference type="SAM" id="Coils"/>
    </source>
</evidence>
<protein>
    <submittedName>
        <fullName evidence="5">Putative Cut8, nuclear proteasome tether protein domain-containing protein</fullName>
    </submittedName>
</protein>
<evidence type="ECO:0000313" key="5">
    <source>
        <dbReference type="EMBL" id="KAG7170198.1"/>
    </source>
</evidence>
<organism evidence="5 6">
    <name type="scientific">Homarus americanus</name>
    <name type="common">American lobster</name>
    <dbReference type="NCBI Taxonomy" id="6706"/>
    <lineage>
        <taxon>Eukaryota</taxon>
        <taxon>Metazoa</taxon>
        <taxon>Ecdysozoa</taxon>
        <taxon>Arthropoda</taxon>
        <taxon>Crustacea</taxon>
        <taxon>Multicrustacea</taxon>
        <taxon>Malacostraca</taxon>
        <taxon>Eumalacostraca</taxon>
        <taxon>Eucarida</taxon>
        <taxon>Decapoda</taxon>
        <taxon>Pleocyemata</taxon>
        <taxon>Astacidea</taxon>
        <taxon>Nephropoidea</taxon>
        <taxon>Nephropidae</taxon>
        <taxon>Homarus</taxon>
    </lineage>
</organism>
<dbReference type="Gene3D" id="1.20.58.1590">
    <property type="entry name" value="Tethering factor for nuclear proteasome Cut8/Sts1"/>
    <property type="match status" value="1"/>
</dbReference>
<comment type="similarity">
    <text evidence="2">Belongs to the cut8/STS1 family.</text>
</comment>
<name>A0A8J5MZX8_HOMAM</name>
<dbReference type="GO" id="GO:0070628">
    <property type="term" value="F:proteasome binding"/>
    <property type="evidence" value="ECO:0007669"/>
    <property type="project" value="TreeGrafter"/>
</dbReference>
<comment type="subcellular location">
    <subcellularLocation>
        <location evidence="1">Nucleus</location>
    </subcellularLocation>
</comment>
<keyword evidence="5" id="KW-0647">Proteasome</keyword>
<feature type="coiled-coil region" evidence="4">
    <location>
        <begin position="312"/>
        <end position="339"/>
    </location>
</feature>
<keyword evidence="3" id="KW-0539">Nucleus</keyword>
<dbReference type="AlphaFoldDB" id="A0A8J5MZX8"/>
<dbReference type="InterPro" id="IPR038422">
    <property type="entry name" value="Cut8/Sts1_sf"/>
</dbReference>
<comment type="caution">
    <text evidence="5">The sequence shown here is derived from an EMBL/GenBank/DDBJ whole genome shotgun (WGS) entry which is preliminary data.</text>
</comment>
<dbReference type="PANTHER" id="PTHR28032:SF1">
    <property type="entry name" value="FI02826P"/>
    <property type="match status" value="1"/>
</dbReference>
<dbReference type="PANTHER" id="PTHR28032">
    <property type="entry name" value="FI02826P"/>
    <property type="match status" value="1"/>
</dbReference>
<dbReference type="EMBL" id="JAHLQT010014835">
    <property type="protein sequence ID" value="KAG7170198.1"/>
    <property type="molecule type" value="Genomic_DNA"/>
</dbReference>
<dbReference type="GO" id="GO:0071630">
    <property type="term" value="P:nuclear protein quality control by the ubiquitin-proteasome system"/>
    <property type="evidence" value="ECO:0007669"/>
    <property type="project" value="InterPro"/>
</dbReference>
<keyword evidence="4" id="KW-0175">Coiled coil</keyword>
<proteinExistence type="inferred from homology"/>
<accession>A0A8J5MZX8</accession>
<dbReference type="GO" id="GO:0031965">
    <property type="term" value="C:nuclear membrane"/>
    <property type="evidence" value="ECO:0007669"/>
    <property type="project" value="TreeGrafter"/>
</dbReference>
<dbReference type="Pfam" id="PF08559">
    <property type="entry name" value="Cut8"/>
    <property type="match status" value="1"/>
</dbReference>
<dbReference type="GO" id="GO:0031144">
    <property type="term" value="P:proteasome localization"/>
    <property type="evidence" value="ECO:0007669"/>
    <property type="project" value="InterPro"/>
</dbReference>
<evidence type="ECO:0000256" key="2">
    <source>
        <dbReference type="ARBA" id="ARBA00006199"/>
    </source>
</evidence>
<dbReference type="Proteomes" id="UP000747542">
    <property type="component" value="Unassembled WGS sequence"/>
</dbReference>
<reference evidence="5" key="1">
    <citation type="journal article" date="2021" name="Sci. Adv.">
        <title>The American lobster genome reveals insights on longevity, neural, and immune adaptations.</title>
        <authorList>
            <person name="Polinski J.M."/>
            <person name="Zimin A.V."/>
            <person name="Clark K.F."/>
            <person name="Kohn A.B."/>
            <person name="Sadowski N."/>
            <person name="Timp W."/>
            <person name="Ptitsyn A."/>
            <person name="Khanna P."/>
            <person name="Romanova D.Y."/>
            <person name="Williams P."/>
            <person name="Greenwood S.J."/>
            <person name="Moroz L.L."/>
            <person name="Walt D.R."/>
            <person name="Bodnar A.G."/>
        </authorList>
    </citation>
    <scope>NUCLEOTIDE SEQUENCE</scope>
    <source>
        <strain evidence="5">GMGI-L3</strain>
    </source>
</reference>
<evidence type="ECO:0000256" key="1">
    <source>
        <dbReference type="ARBA" id="ARBA00004123"/>
    </source>
</evidence>
<evidence type="ECO:0000313" key="6">
    <source>
        <dbReference type="Proteomes" id="UP000747542"/>
    </source>
</evidence>
<dbReference type="GO" id="GO:0000502">
    <property type="term" value="C:proteasome complex"/>
    <property type="evidence" value="ECO:0007669"/>
    <property type="project" value="UniProtKB-KW"/>
</dbReference>
<evidence type="ECO:0000256" key="3">
    <source>
        <dbReference type="ARBA" id="ARBA00023242"/>
    </source>
</evidence>
<keyword evidence="6" id="KW-1185">Reference proteome</keyword>